<feature type="region of interest" description="Disordered" evidence="1">
    <location>
        <begin position="899"/>
        <end position="924"/>
    </location>
</feature>
<evidence type="ECO:0000313" key="4">
    <source>
        <dbReference type="Proteomes" id="UP000076532"/>
    </source>
</evidence>
<name>A0A166FSZ5_9AGAM</name>
<reference evidence="3 4" key="1">
    <citation type="journal article" date="2016" name="Mol. Biol. Evol.">
        <title>Comparative Genomics of Early-Diverging Mushroom-Forming Fungi Provides Insights into the Origins of Lignocellulose Decay Capabilities.</title>
        <authorList>
            <person name="Nagy L.G."/>
            <person name="Riley R."/>
            <person name="Tritt A."/>
            <person name="Adam C."/>
            <person name="Daum C."/>
            <person name="Floudas D."/>
            <person name="Sun H."/>
            <person name="Yadav J.S."/>
            <person name="Pangilinan J."/>
            <person name="Larsson K.H."/>
            <person name="Matsuura K."/>
            <person name="Barry K."/>
            <person name="Labutti K."/>
            <person name="Kuo R."/>
            <person name="Ohm R.A."/>
            <person name="Bhattacharya S.S."/>
            <person name="Shirouzu T."/>
            <person name="Yoshinaga Y."/>
            <person name="Martin F.M."/>
            <person name="Grigoriev I.V."/>
            <person name="Hibbett D.S."/>
        </authorList>
    </citation>
    <scope>NUCLEOTIDE SEQUENCE [LARGE SCALE GENOMIC DNA]</scope>
    <source>
        <strain evidence="3 4">CBS 109695</strain>
    </source>
</reference>
<dbReference type="Pfam" id="PF18758">
    <property type="entry name" value="KDZ"/>
    <property type="match status" value="1"/>
</dbReference>
<dbReference type="PANTHER" id="PTHR33096:SF1">
    <property type="entry name" value="CXC1-LIKE CYSTEINE CLUSTER ASSOCIATED WITH KDZ TRANSPOSASES DOMAIN-CONTAINING PROTEIN"/>
    <property type="match status" value="1"/>
</dbReference>
<feature type="compositionally biased region" description="Polar residues" evidence="1">
    <location>
        <begin position="40"/>
        <end position="56"/>
    </location>
</feature>
<evidence type="ECO:0000259" key="2">
    <source>
        <dbReference type="Pfam" id="PF18803"/>
    </source>
</evidence>
<gene>
    <name evidence="3" type="ORF">FIBSPDRAFT_912060</name>
</gene>
<dbReference type="Pfam" id="PF18803">
    <property type="entry name" value="CxC2"/>
    <property type="match status" value="1"/>
</dbReference>
<evidence type="ECO:0000313" key="3">
    <source>
        <dbReference type="EMBL" id="KZP17128.1"/>
    </source>
</evidence>
<dbReference type="STRING" id="436010.A0A166FSZ5"/>
<organism evidence="3 4">
    <name type="scientific">Athelia psychrophila</name>
    <dbReference type="NCBI Taxonomy" id="1759441"/>
    <lineage>
        <taxon>Eukaryota</taxon>
        <taxon>Fungi</taxon>
        <taxon>Dikarya</taxon>
        <taxon>Basidiomycota</taxon>
        <taxon>Agaricomycotina</taxon>
        <taxon>Agaricomycetes</taxon>
        <taxon>Agaricomycetidae</taxon>
        <taxon>Atheliales</taxon>
        <taxon>Atheliaceae</taxon>
        <taxon>Athelia</taxon>
    </lineage>
</organism>
<keyword evidence="4" id="KW-1185">Reference proteome</keyword>
<feature type="compositionally biased region" description="Basic residues" evidence="1">
    <location>
        <begin position="1"/>
        <end position="10"/>
    </location>
</feature>
<feature type="region of interest" description="Disordered" evidence="1">
    <location>
        <begin position="1"/>
        <end position="69"/>
    </location>
</feature>
<dbReference type="PANTHER" id="PTHR33096">
    <property type="entry name" value="CXC2 DOMAIN-CONTAINING PROTEIN"/>
    <property type="match status" value="1"/>
</dbReference>
<dbReference type="OrthoDB" id="3261436at2759"/>
<dbReference type="EMBL" id="KV417586">
    <property type="protein sequence ID" value="KZP17128.1"/>
    <property type="molecule type" value="Genomic_DNA"/>
</dbReference>
<feature type="domain" description="CxC2-like cysteine cluster KDZ transposase-associated" evidence="2">
    <location>
        <begin position="210"/>
        <end position="316"/>
    </location>
</feature>
<dbReference type="InterPro" id="IPR040521">
    <property type="entry name" value="KDZ"/>
</dbReference>
<evidence type="ECO:0000256" key="1">
    <source>
        <dbReference type="SAM" id="MobiDB-lite"/>
    </source>
</evidence>
<protein>
    <recommendedName>
        <fullName evidence="2">CxC2-like cysteine cluster KDZ transposase-associated domain-containing protein</fullName>
    </recommendedName>
</protein>
<proteinExistence type="predicted"/>
<dbReference type="InterPro" id="IPR041457">
    <property type="entry name" value="CxC2_KDZ-assoc"/>
</dbReference>
<dbReference type="AlphaFoldDB" id="A0A166FSZ5"/>
<dbReference type="Proteomes" id="UP000076532">
    <property type="component" value="Unassembled WGS sequence"/>
</dbReference>
<accession>A0A166FSZ5</accession>
<sequence>MSRRPLKRRATTFEWDTPTDSPPASQDAPRATVRIRHTAFSINDTAGPSSMQSTYITAPASPSKAPPPERVYQQDYLLYQMGSEPMEVDNGLGGEDDITAEDVVDPEYQEHLDEDAAGLPKPRQKRTQKNPLRTWLDEREEFLLELLRRDGRGSGSTQCANCNDVSGVVHCKDCYSGAMVCQECVVSTHQSNPFHRIEIWQENHFEKTTLKHMGLVIQLGHPVGVHCINPKPAAGDRFVILDINGIHDVALAYCACATACSDPIQLLRAGLYPATTQAPVTAATMNALQHFHLLTFESKTSAFEYHNTLSRLTDNTRTEDIPDRYEELLRMIRQWRNLKMLKRAGRGHDPAGVAATKEGECAILCPACPQPGKNLEAGWRNAPEAIQFLFALFLGNDANFRMVRRKVSSEAADPTLSAGWSYFCETTKYRAHLEKYGNQKEVHSTCVKHHAVHDANTGRFANLATSGIGTTDCARHMMKRPNSLGELQQGEKYANMDYIFYHLTVVSSYDIACQWSVHLWERMTQLSSRLQFDHSSKKIIFLIPKFHLPAHIQKCQTGYSFNLTLGVGRTDGEAPERGWSFIDPLSTSTKEMGPASYRETIDDHFSDWNHKKVVGLVAVPGRDDHVADYNTFTNSLPAASIIPWSIWVEKWEKNPGSSNPFVTTSKKVTQHNVRLALAEEDAANLQADEVSCVHDEITPGLFIAQGLEIESQQRRLKADKQVLDSSATPLQRSKVQERQNALLRKIKSWMTIQLLYMPEVSPLRAAADRAAASQSANLESYDIDLSLPSTLPSRVRVKPVLYEYEFRLQRAQAYEGLDDLRGHLCLRTHMWAYKNRNVRGQAANTRSNNLLQRVQKNVDASAGQYRTARAALDSLSDRTGHSGWQESLQKLKDEDIRAFTDDTDGETQAEKRKREKRNKGKDLGQGHKKLSWIWMTVGVAANGEDSGLQEALRIQWCKARARAMRWSEEVLMLREEMRRVLAFLSWHSVWWDQQALRRTDLSPEVTEGLAAYAYKQAHMRRKIRKDNEILELPSSHYIPSYPESF</sequence>